<sequence>MFSIYGNKIGGAAYTRLARISQATARRSWRSESQSSTSAWILNHRTQTSRQKTTQARYCSPPASLAVWITSLVITVLLAFVTRPSSSSQQTTCSTRCLSRRATFVTSFAGRAGVIIWSRVRGSTISSIRRC</sequence>
<keyword evidence="1" id="KW-0812">Transmembrane</keyword>
<evidence type="ECO:0000256" key="1">
    <source>
        <dbReference type="SAM" id="Phobius"/>
    </source>
</evidence>
<evidence type="ECO:0000313" key="2">
    <source>
        <dbReference type="EMBL" id="EZF48333.1"/>
    </source>
</evidence>
<dbReference type="Proteomes" id="UP000023758">
    <property type="component" value="Unassembled WGS sequence"/>
</dbReference>
<keyword evidence="1" id="KW-0472">Membrane</keyword>
<keyword evidence="1" id="KW-1133">Transmembrane helix</keyword>
<protein>
    <submittedName>
        <fullName evidence="2">Uncharacterized protein</fullName>
    </submittedName>
</protein>
<name>A0A022VRF4_TRIRU</name>
<feature type="transmembrane region" description="Helical" evidence="1">
    <location>
        <begin position="63"/>
        <end position="81"/>
    </location>
</feature>
<gene>
    <name evidence="2" type="ORF">H103_07979</name>
</gene>
<dbReference type="HOGENOM" id="CLU_1929099_0_0_1"/>
<proteinExistence type="predicted"/>
<reference evidence="2" key="1">
    <citation type="submission" date="2014-02" db="EMBL/GenBank/DDBJ databases">
        <title>The Genome Sequence of Trichophyton rubrum (morphotype fischeri) CBS 288.86.</title>
        <authorList>
            <consortium name="The Broad Institute Genomics Platform"/>
            <person name="Cuomo C.A."/>
            <person name="White T.C."/>
            <person name="Graser Y."/>
            <person name="Martinez-Rossi N."/>
            <person name="Heitman J."/>
            <person name="Young S.K."/>
            <person name="Zeng Q."/>
            <person name="Gargeya S."/>
            <person name="Abouelleil A."/>
            <person name="Alvarado L."/>
            <person name="Chapman S.B."/>
            <person name="Gainer-Dewar J."/>
            <person name="Goldberg J."/>
            <person name="Griggs A."/>
            <person name="Gujja S."/>
            <person name="Hansen M."/>
            <person name="Howarth C."/>
            <person name="Imamovic A."/>
            <person name="Larimer J."/>
            <person name="Martinez D."/>
            <person name="Murphy C."/>
            <person name="Pearson M.D."/>
            <person name="Persinoti G."/>
            <person name="Poon T."/>
            <person name="Priest M."/>
            <person name="Roberts A.D."/>
            <person name="Saif S."/>
            <person name="Shea T.D."/>
            <person name="Sykes S.N."/>
            <person name="Wortman J."/>
            <person name="Nusbaum C."/>
            <person name="Birren B."/>
        </authorList>
    </citation>
    <scope>NUCLEOTIDE SEQUENCE [LARGE SCALE GENOMIC DNA]</scope>
    <source>
        <strain evidence="2">CBS 288.86</strain>
    </source>
</reference>
<dbReference type="EMBL" id="KK207929">
    <property type="protein sequence ID" value="EZF48333.1"/>
    <property type="molecule type" value="Genomic_DNA"/>
</dbReference>
<accession>A0A022VRF4</accession>
<organism evidence="2">
    <name type="scientific">Trichophyton rubrum CBS 288.86</name>
    <dbReference type="NCBI Taxonomy" id="1215330"/>
    <lineage>
        <taxon>Eukaryota</taxon>
        <taxon>Fungi</taxon>
        <taxon>Dikarya</taxon>
        <taxon>Ascomycota</taxon>
        <taxon>Pezizomycotina</taxon>
        <taxon>Eurotiomycetes</taxon>
        <taxon>Eurotiomycetidae</taxon>
        <taxon>Onygenales</taxon>
        <taxon>Arthrodermataceae</taxon>
        <taxon>Trichophyton</taxon>
    </lineage>
</organism>
<dbReference type="AlphaFoldDB" id="A0A022VRF4"/>